<dbReference type="InterPro" id="IPR037682">
    <property type="entry name" value="TonB_C"/>
</dbReference>
<dbReference type="GO" id="GO:0055085">
    <property type="term" value="P:transmembrane transport"/>
    <property type="evidence" value="ECO:0007669"/>
    <property type="project" value="InterPro"/>
</dbReference>
<evidence type="ECO:0000313" key="6">
    <source>
        <dbReference type="Proteomes" id="UP000658202"/>
    </source>
</evidence>
<dbReference type="EMBL" id="RAQH01000001">
    <property type="protein sequence ID" value="RKE89814.1"/>
    <property type="molecule type" value="Genomic_DNA"/>
</dbReference>
<reference evidence="3" key="4">
    <citation type="submission" date="2024-05" db="EMBL/GenBank/DDBJ databases">
        <authorList>
            <person name="Sun Q."/>
            <person name="Sedlacek I."/>
        </authorList>
    </citation>
    <scope>NUCLEOTIDE SEQUENCE</scope>
    <source>
        <strain evidence="3">CCM 8490</strain>
    </source>
</reference>
<evidence type="ECO:0000313" key="3">
    <source>
        <dbReference type="EMBL" id="GGG45528.1"/>
    </source>
</evidence>
<name>A0A420DDB8_9FLAO</name>
<dbReference type="RefSeq" id="WP_120212109.1">
    <property type="nucleotide sequence ID" value="NZ_BMCW01000001.1"/>
</dbReference>
<feature type="chain" id="PRO_5019527958" evidence="1">
    <location>
        <begin position="19"/>
        <end position="129"/>
    </location>
</feature>
<proteinExistence type="predicted"/>
<organism evidence="4 5">
    <name type="scientific">Epilithonimonas arachidiradicis</name>
    <dbReference type="NCBI Taxonomy" id="1617282"/>
    <lineage>
        <taxon>Bacteria</taxon>
        <taxon>Pseudomonadati</taxon>
        <taxon>Bacteroidota</taxon>
        <taxon>Flavobacteriia</taxon>
        <taxon>Flavobacteriales</taxon>
        <taxon>Weeksellaceae</taxon>
        <taxon>Chryseobacterium group</taxon>
        <taxon>Epilithonimonas</taxon>
    </lineage>
</organism>
<keyword evidence="6" id="KW-1185">Reference proteome</keyword>
<evidence type="ECO:0000313" key="4">
    <source>
        <dbReference type="EMBL" id="RKE89814.1"/>
    </source>
</evidence>
<reference evidence="4 5" key="2">
    <citation type="submission" date="2018-09" db="EMBL/GenBank/DDBJ databases">
        <title>Genomic Encyclopedia of Archaeal and Bacterial Type Strains, Phase II (KMG-II): from individual species to whole genera.</title>
        <authorList>
            <person name="Goeker M."/>
        </authorList>
    </citation>
    <scope>NUCLEOTIDE SEQUENCE [LARGE SCALE GENOMIC DNA]</scope>
    <source>
        <strain evidence="4 5">DSM 27620</strain>
    </source>
</reference>
<evidence type="ECO:0000313" key="5">
    <source>
        <dbReference type="Proteomes" id="UP000285906"/>
    </source>
</evidence>
<protein>
    <submittedName>
        <fullName evidence="4">TonB-like protein</fullName>
    </submittedName>
</protein>
<feature type="signal peptide" evidence="1">
    <location>
        <begin position="1"/>
        <end position="18"/>
    </location>
</feature>
<sequence length="129" mass="14828">MKKILLLFVLLFSITAFSQDKNENEMRTIWEAKSDAMSEFPTGIKGFRQEVINNFRTRKVTGKGINRTEIRFSIENDGSLSEIQAFGENESLNEEAIRAVSKVKKKWLPAKVKGEKVKSKFRFPLTINI</sequence>
<dbReference type="SUPFAM" id="SSF74653">
    <property type="entry name" value="TolA/TonB C-terminal domain"/>
    <property type="match status" value="1"/>
</dbReference>
<evidence type="ECO:0000256" key="1">
    <source>
        <dbReference type="SAM" id="SignalP"/>
    </source>
</evidence>
<gene>
    <name evidence="4" type="ORF">BXY58_0393</name>
    <name evidence="3" type="ORF">GCM10007332_03730</name>
</gene>
<dbReference type="OrthoDB" id="1095452at2"/>
<dbReference type="Gene3D" id="3.30.1150.10">
    <property type="match status" value="1"/>
</dbReference>
<evidence type="ECO:0000259" key="2">
    <source>
        <dbReference type="Pfam" id="PF03544"/>
    </source>
</evidence>
<keyword evidence="1" id="KW-0732">Signal</keyword>
<reference evidence="3" key="1">
    <citation type="journal article" date="2014" name="Int. J. Syst. Evol. Microbiol.">
        <title>Complete genome of a new Firmicutes species belonging to the dominant human colonic microbiota ('Ruminococcus bicirculans') reveals two chromosomes and a selective capacity to utilize plant glucans.</title>
        <authorList>
            <consortium name="NISC Comparative Sequencing Program"/>
            <person name="Wegmann U."/>
            <person name="Louis P."/>
            <person name="Goesmann A."/>
            <person name="Henrissat B."/>
            <person name="Duncan S.H."/>
            <person name="Flint H.J."/>
        </authorList>
    </citation>
    <scope>NUCLEOTIDE SEQUENCE</scope>
    <source>
        <strain evidence="3">CCM 8490</strain>
    </source>
</reference>
<feature type="domain" description="TonB C-terminal" evidence="2">
    <location>
        <begin position="68"/>
        <end position="124"/>
    </location>
</feature>
<dbReference type="AlphaFoldDB" id="A0A420DDB8"/>
<reference evidence="6" key="3">
    <citation type="journal article" date="2019" name="Int. J. Syst. Evol. Microbiol.">
        <title>The Global Catalogue of Microorganisms (GCM) 10K type strain sequencing project: providing services to taxonomists for standard genome sequencing and annotation.</title>
        <authorList>
            <consortium name="The Broad Institute Genomics Platform"/>
            <consortium name="The Broad Institute Genome Sequencing Center for Infectious Disease"/>
            <person name="Wu L."/>
            <person name="Ma J."/>
        </authorList>
    </citation>
    <scope>NUCLEOTIDE SEQUENCE [LARGE SCALE GENOMIC DNA]</scope>
    <source>
        <strain evidence="6">CCM 8490</strain>
    </source>
</reference>
<dbReference type="Proteomes" id="UP000658202">
    <property type="component" value="Unassembled WGS sequence"/>
</dbReference>
<dbReference type="Pfam" id="PF03544">
    <property type="entry name" value="TonB_C"/>
    <property type="match status" value="1"/>
</dbReference>
<dbReference type="Proteomes" id="UP000285906">
    <property type="component" value="Unassembled WGS sequence"/>
</dbReference>
<comment type="caution">
    <text evidence="4">The sequence shown here is derived from an EMBL/GenBank/DDBJ whole genome shotgun (WGS) entry which is preliminary data.</text>
</comment>
<accession>A0A420DDB8</accession>
<dbReference type="EMBL" id="BMCW01000001">
    <property type="protein sequence ID" value="GGG45528.1"/>
    <property type="molecule type" value="Genomic_DNA"/>
</dbReference>